<feature type="domain" description="Serpin" evidence="1">
    <location>
        <begin position="5"/>
        <end position="80"/>
    </location>
</feature>
<dbReference type="InterPro" id="IPR023796">
    <property type="entry name" value="Serpin_dom"/>
</dbReference>
<feature type="non-terminal residue" evidence="2">
    <location>
        <position position="84"/>
    </location>
</feature>
<protein>
    <recommendedName>
        <fullName evidence="1">Serpin domain-containing protein</fullName>
    </recommendedName>
</protein>
<keyword evidence="3" id="KW-1185">Reference proteome</keyword>
<gene>
    <name evidence="2" type="ORF">OESDEN_22348</name>
</gene>
<dbReference type="Pfam" id="PF00079">
    <property type="entry name" value="Serpin"/>
    <property type="match status" value="1"/>
</dbReference>
<dbReference type="OrthoDB" id="9518664at2759"/>
<evidence type="ECO:0000259" key="1">
    <source>
        <dbReference type="Pfam" id="PF00079"/>
    </source>
</evidence>
<dbReference type="EMBL" id="KN610176">
    <property type="protein sequence ID" value="KHJ78032.1"/>
    <property type="molecule type" value="Genomic_DNA"/>
</dbReference>
<dbReference type="SUPFAM" id="SSF56574">
    <property type="entry name" value="Serpins"/>
    <property type="match status" value="1"/>
</dbReference>
<evidence type="ECO:0000313" key="3">
    <source>
        <dbReference type="Proteomes" id="UP000053660"/>
    </source>
</evidence>
<dbReference type="Gene3D" id="3.30.497.10">
    <property type="entry name" value="Antithrombin, subunit I, domain 2"/>
    <property type="match status" value="1"/>
</dbReference>
<dbReference type="Proteomes" id="UP000053660">
    <property type="component" value="Unassembled WGS sequence"/>
</dbReference>
<sequence>MFLTAETDFGLHMLRHATATEPLVVSPLSVMFALAMIQLGSRGNTKTQINSVLSKGSPDEDIVEHYSELSHQIMEAKNSVKSRI</sequence>
<dbReference type="InterPro" id="IPR036186">
    <property type="entry name" value="Serpin_sf"/>
</dbReference>
<reference evidence="2 3" key="1">
    <citation type="submission" date="2014-03" db="EMBL/GenBank/DDBJ databases">
        <title>Draft genome of the hookworm Oesophagostomum dentatum.</title>
        <authorList>
            <person name="Mitreva M."/>
        </authorList>
    </citation>
    <scope>NUCLEOTIDE SEQUENCE [LARGE SCALE GENOMIC DNA]</scope>
    <source>
        <strain evidence="2 3">OD-Hann</strain>
    </source>
</reference>
<organism evidence="2 3">
    <name type="scientific">Oesophagostomum dentatum</name>
    <name type="common">Nodular worm</name>
    <dbReference type="NCBI Taxonomy" id="61180"/>
    <lineage>
        <taxon>Eukaryota</taxon>
        <taxon>Metazoa</taxon>
        <taxon>Ecdysozoa</taxon>
        <taxon>Nematoda</taxon>
        <taxon>Chromadorea</taxon>
        <taxon>Rhabditida</taxon>
        <taxon>Rhabditina</taxon>
        <taxon>Rhabditomorpha</taxon>
        <taxon>Strongyloidea</taxon>
        <taxon>Strongylidae</taxon>
        <taxon>Oesophagostomum</taxon>
    </lineage>
</organism>
<proteinExistence type="predicted"/>
<name>A0A0B1S3I4_OESDE</name>
<dbReference type="InterPro" id="IPR042178">
    <property type="entry name" value="Serpin_sf_1"/>
</dbReference>
<evidence type="ECO:0000313" key="2">
    <source>
        <dbReference type="EMBL" id="KHJ78032.1"/>
    </source>
</evidence>
<dbReference type="AlphaFoldDB" id="A0A0B1S3I4"/>
<accession>A0A0B1S3I4</accession>